<dbReference type="AlphaFoldDB" id="A0A7J7CE04"/>
<dbReference type="Pfam" id="PF07911">
    <property type="entry name" value="DUF1677"/>
    <property type="match status" value="1"/>
</dbReference>
<evidence type="ECO:0008006" key="4">
    <source>
        <dbReference type="Google" id="ProtNLM"/>
    </source>
</evidence>
<protein>
    <recommendedName>
        <fullName evidence="4">DUF1677 family protein</fullName>
    </recommendedName>
</protein>
<dbReference type="OrthoDB" id="1911663at2759"/>
<organism evidence="2 3">
    <name type="scientific">Tripterygium wilfordii</name>
    <name type="common">Thunder God vine</name>
    <dbReference type="NCBI Taxonomy" id="458696"/>
    <lineage>
        <taxon>Eukaryota</taxon>
        <taxon>Viridiplantae</taxon>
        <taxon>Streptophyta</taxon>
        <taxon>Embryophyta</taxon>
        <taxon>Tracheophyta</taxon>
        <taxon>Spermatophyta</taxon>
        <taxon>Magnoliopsida</taxon>
        <taxon>eudicotyledons</taxon>
        <taxon>Gunneridae</taxon>
        <taxon>Pentapetalae</taxon>
        <taxon>rosids</taxon>
        <taxon>fabids</taxon>
        <taxon>Celastrales</taxon>
        <taxon>Celastraceae</taxon>
        <taxon>Tripterygium</taxon>
    </lineage>
</organism>
<evidence type="ECO:0000256" key="1">
    <source>
        <dbReference type="SAM" id="MobiDB-lite"/>
    </source>
</evidence>
<dbReference type="FunCoup" id="A0A7J7CE04">
    <property type="interactions" value="307"/>
</dbReference>
<evidence type="ECO:0000313" key="3">
    <source>
        <dbReference type="Proteomes" id="UP000593562"/>
    </source>
</evidence>
<evidence type="ECO:0000313" key="2">
    <source>
        <dbReference type="EMBL" id="KAF5732107.1"/>
    </source>
</evidence>
<feature type="region of interest" description="Disordered" evidence="1">
    <location>
        <begin position="123"/>
        <end position="158"/>
    </location>
</feature>
<dbReference type="PANTHER" id="PTHR33108:SF32">
    <property type="entry name" value="DUF1677 FAMILY PROTEIN (DUF1677)"/>
    <property type="match status" value="1"/>
</dbReference>
<dbReference type="EMBL" id="JAAARO010000018">
    <property type="protein sequence ID" value="KAF5732107.1"/>
    <property type="molecule type" value="Genomic_DNA"/>
</dbReference>
<dbReference type="PANTHER" id="PTHR33108">
    <property type="entry name" value="OS01G0745000 PROTEIN"/>
    <property type="match status" value="1"/>
</dbReference>
<proteinExistence type="predicted"/>
<accession>A0A7J7CE04</accession>
<dbReference type="InParanoid" id="A0A7J7CE04"/>
<comment type="caution">
    <text evidence="2">The sequence shown here is derived from an EMBL/GenBank/DDBJ whole genome shotgun (WGS) entry which is preliminary data.</text>
</comment>
<reference evidence="2 3" key="1">
    <citation type="journal article" date="2020" name="Nat. Commun.">
        <title>Genome of Tripterygium wilfordii and identification of cytochrome P450 involved in triptolide biosynthesis.</title>
        <authorList>
            <person name="Tu L."/>
            <person name="Su P."/>
            <person name="Zhang Z."/>
            <person name="Gao L."/>
            <person name="Wang J."/>
            <person name="Hu T."/>
            <person name="Zhou J."/>
            <person name="Zhang Y."/>
            <person name="Zhao Y."/>
            <person name="Liu Y."/>
            <person name="Song Y."/>
            <person name="Tong Y."/>
            <person name="Lu Y."/>
            <person name="Yang J."/>
            <person name="Xu C."/>
            <person name="Jia M."/>
            <person name="Peters R.J."/>
            <person name="Huang L."/>
            <person name="Gao W."/>
        </authorList>
    </citation>
    <scope>NUCLEOTIDE SEQUENCE [LARGE SCALE GENOMIC DNA]</scope>
    <source>
        <strain evidence="3">cv. XIE 37</strain>
        <tissue evidence="2">Leaf</tissue>
    </source>
</reference>
<dbReference type="InterPro" id="IPR012876">
    <property type="entry name" value="DUF1677_pln"/>
</dbReference>
<gene>
    <name evidence="2" type="ORF">HS088_TW18G00796</name>
</gene>
<name>A0A7J7CE04_TRIWF</name>
<dbReference type="Proteomes" id="UP000593562">
    <property type="component" value="Unassembled WGS sequence"/>
</dbReference>
<keyword evidence="3" id="KW-1185">Reference proteome</keyword>
<sequence length="158" mass="17335">MSAKIISEPMMVAAPETTQSAAPTKTIGQIEVEFVICECCGLTEECTPAYIARVRDRYYGKWICGLCAEAVKDETDDQRLITTEEAVAKHMSFCKKFISSRPPPDPTVHLIAAMRQILRKTLDSPRGLRSTPNSPKKDPEIRGASLARSESCLSSLSG</sequence>